<proteinExistence type="predicted"/>
<protein>
    <submittedName>
        <fullName evidence="3">SpoIVB peptidase S55</fullName>
    </submittedName>
</protein>
<accession>A0A1G7HG43</accession>
<dbReference type="RefSeq" id="WP_093686930.1">
    <property type="nucleotide sequence ID" value="NZ_FNBU01000001.1"/>
</dbReference>
<feature type="domain" description="Peptidase S55" evidence="2">
    <location>
        <begin position="1"/>
        <end position="146"/>
    </location>
</feature>
<evidence type="ECO:0000313" key="4">
    <source>
        <dbReference type="Proteomes" id="UP000243333"/>
    </source>
</evidence>
<dbReference type="InterPro" id="IPR008763">
    <property type="entry name" value="Peptidase_S55"/>
</dbReference>
<dbReference type="SUPFAM" id="SSF50494">
    <property type="entry name" value="Trypsin-like serine proteases"/>
    <property type="match status" value="1"/>
</dbReference>
<gene>
    <name evidence="3" type="ORF">SAMN05660235_00027</name>
</gene>
<organism evidence="3 4">
    <name type="scientific">Sporolituus thermophilus DSM 23256</name>
    <dbReference type="NCBI Taxonomy" id="1123285"/>
    <lineage>
        <taxon>Bacteria</taxon>
        <taxon>Bacillati</taxon>
        <taxon>Bacillota</taxon>
        <taxon>Negativicutes</taxon>
        <taxon>Selenomonadales</taxon>
        <taxon>Sporomusaceae</taxon>
        <taxon>Sporolituus</taxon>
    </lineage>
</organism>
<dbReference type="OrthoDB" id="9765242at2"/>
<name>A0A1G7HG43_9FIRM</name>
<dbReference type="Pfam" id="PF05580">
    <property type="entry name" value="Peptidase_S55"/>
    <property type="match status" value="1"/>
</dbReference>
<dbReference type="EMBL" id="FNBU01000001">
    <property type="protein sequence ID" value="SDE99274.1"/>
    <property type="molecule type" value="Genomic_DNA"/>
</dbReference>
<dbReference type="InterPro" id="IPR009003">
    <property type="entry name" value="Peptidase_S1_PA"/>
</dbReference>
<sequence>MILLARLQKPYRIVLLALFFILPAALVQAVAIMPVDQVRPGMQGVGKTVVAGTQIEEFGVEVLGVMKDKGPSGDLILVRTYGDVIERTGGIAQGMSGSPVYIDGKLVGAIAYGWSLTDHRIGMVTPIADMLKLWEMPDKANSWASQPLSADVKPVATPVMAAGFGERALAMLAEKLRPFNLVPYAVGGAAPGESQARLEPGAAVGIELVRGDVSLGAIGTVTYVEGDKVLAFGHPFLKKGNTNFFLTDAYVFTTVKGLENSFKVGVTGNLLGTVTQDRGAGVAGVTGRYPSVVPVRIIIQDSGAGKTTDAAVQIVQDEQLAPILTATTVYSFIEKTMDRVGPGSARVTFEVSGRNLPGETLKRENMFYSPVNIGEAAVGELYEALALVADNKFTPVDLMDVKVNVDVTAERRTATIMEARANVATAKPGDKIDITVKLKPYREEPITRVVSFVIPKDQPAGPLTLEVRGGGTVPLTYGLLKDQGLEGELARLEKNKHRTFADVVRDVVERDRNNDIVVEILDLDLLQPGSGLAGSQTNQLKLGNEPQPAGDKTNQANKARGPLGDFAKKNEENRTKYHITTDYIIDSDTQVVIQVVKDEGK</sequence>
<reference evidence="4" key="1">
    <citation type="submission" date="2016-10" db="EMBL/GenBank/DDBJ databases">
        <authorList>
            <person name="Varghese N."/>
            <person name="Submissions S."/>
        </authorList>
    </citation>
    <scope>NUCLEOTIDE SEQUENCE [LARGE SCALE GENOMIC DNA]</scope>
    <source>
        <strain evidence="4">DSM 23256</strain>
    </source>
</reference>
<dbReference type="AlphaFoldDB" id="A0A1G7HG43"/>
<feature type="region of interest" description="Disordered" evidence="1">
    <location>
        <begin position="534"/>
        <end position="566"/>
    </location>
</feature>
<dbReference type="STRING" id="1123285.SAMN05660235_00027"/>
<dbReference type="Proteomes" id="UP000243333">
    <property type="component" value="Unassembled WGS sequence"/>
</dbReference>
<keyword evidence="4" id="KW-1185">Reference proteome</keyword>
<evidence type="ECO:0000256" key="1">
    <source>
        <dbReference type="SAM" id="MobiDB-lite"/>
    </source>
</evidence>
<evidence type="ECO:0000313" key="3">
    <source>
        <dbReference type="EMBL" id="SDE99274.1"/>
    </source>
</evidence>
<evidence type="ECO:0000259" key="2">
    <source>
        <dbReference type="PROSITE" id="PS51494"/>
    </source>
</evidence>
<dbReference type="PROSITE" id="PS51494">
    <property type="entry name" value="SPOIVB"/>
    <property type="match status" value="1"/>
</dbReference>